<reference evidence="3 4" key="2">
    <citation type="submission" date="2016-08" db="EMBL/GenBank/DDBJ databases">
        <title>Orenia metallireducens sp. nov. strain Z6, a Novel Metal-reducing Firmicute from the Deep Subsurface.</title>
        <authorList>
            <person name="Maxim B.I."/>
            <person name="Kenneth K."/>
            <person name="Flynn T.M."/>
            <person name="Oloughlin E.J."/>
            <person name="Locke R.A."/>
            <person name="Weber J.R."/>
            <person name="Egan S.M."/>
            <person name="Mackie R.I."/>
            <person name="Cann I.K."/>
        </authorList>
    </citation>
    <scope>NUCLEOTIDE SEQUENCE [LARGE SCALE GENOMIC DNA]</scope>
    <source>
        <strain evidence="3 4">Z6</strain>
    </source>
</reference>
<dbReference type="PANTHER" id="PTHR31750:SF4">
    <property type="entry name" value="LP06106P"/>
    <property type="match status" value="1"/>
</dbReference>
<sequence length="148" mass="17324">MIRLNPDKLSVEFGDKIARTHPIIPRRYTLTHSDITAELFLTIAQKYAYDKINPNRDEVLAEWRLDEHGHYLYISVLVDGEFGLIKAFIRNRIFIQELPLALEAIVYGDQEFFKAHPILNNSPIYVKFISSYPAFNRTEYWGKVSAYK</sequence>
<dbReference type="PANTHER" id="PTHR31750">
    <property type="entry name" value="PROTEIN STAY-GREEN 1, CHLOROPLASTIC-RELATED"/>
    <property type="match status" value="1"/>
</dbReference>
<dbReference type="EMBL" id="LWDV01000009">
    <property type="protein sequence ID" value="OCL26664.1"/>
    <property type="molecule type" value="Genomic_DNA"/>
</dbReference>
<dbReference type="InterPro" id="IPR024438">
    <property type="entry name" value="Staygreen"/>
</dbReference>
<dbReference type="Pfam" id="PF12638">
    <property type="entry name" value="Staygreen"/>
    <property type="match status" value="1"/>
</dbReference>
<evidence type="ECO:0000313" key="4">
    <source>
        <dbReference type="Proteomes" id="UP000093514"/>
    </source>
</evidence>
<evidence type="ECO:0000259" key="2">
    <source>
        <dbReference type="Pfam" id="PF12638"/>
    </source>
</evidence>
<keyword evidence="1" id="KW-0809">Transit peptide</keyword>
<dbReference type="AlphaFoldDB" id="A0A1C0A8X5"/>
<dbReference type="RefSeq" id="WP_068718720.1">
    <property type="nucleotide sequence ID" value="NZ_LWDV01000009.1"/>
</dbReference>
<keyword evidence="4" id="KW-1185">Reference proteome</keyword>
<protein>
    <recommendedName>
        <fullName evidence="2">Staygreen protein domain-containing protein</fullName>
    </recommendedName>
</protein>
<feature type="domain" description="Staygreen protein" evidence="2">
    <location>
        <begin position="4"/>
        <end position="146"/>
    </location>
</feature>
<dbReference type="OrthoDB" id="1684395at2"/>
<gene>
    <name evidence="3" type="ORF">U472_11850</name>
</gene>
<evidence type="ECO:0000256" key="1">
    <source>
        <dbReference type="ARBA" id="ARBA00022946"/>
    </source>
</evidence>
<reference evidence="4" key="1">
    <citation type="submission" date="2016-07" db="EMBL/GenBank/DDBJ databases">
        <authorList>
            <person name="Florea S."/>
            <person name="Webb J.S."/>
            <person name="Jaromczyk J."/>
            <person name="Schardl C.L."/>
        </authorList>
    </citation>
    <scope>NUCLEOTIDE SEQUENCE [LARGE SCALE GENOMIC DNA]</scope>
    <source>
        <strain evidence="4">Z6</strain>
    </source>
</reference>
<evidence type="ECO:0000313" key="3">
    <source>
        <dbReference type="EMBL" id="OCL26664.1"/>
    </source>
</evidence>
<name>A0A1C0A8X5_9FIRM</name>
<accession>A0A1C0A8X5</accession>
<proteinExistence type="predicted"/>
<organism evidence="3 4">
    <name type="scientific">Orenia metallireducens</name>
    <dbReference type="NCBI Taxonomy" id="1413210"/>
    <lineage>
        <taxon>Bacteria</taxon>
        <taxon>Bacillati</taxon>
        <taxon>Bacillota</taxon>
        <taxon>Clostridia</taxon>
        <taxon>Halanaerobiales</taxon>
        <taxon>Halobacteroidaceae</taxon>
        <taxon>Orenia</taxon>
    </lineage>
</organism>
<comment type="caution">
    <text evidence="3">The sequence shown here is derived from an EMBL/GenBank/DDBJ whole genome shotgun (WGS) entry which is preliminary data.</text>
</comment>
<dbReference type="Proteomes" id="UP000093514">
    <property type="component" value="Unassembled WGS sequence"/>
</dbReference>